<evidence type="ECO:0000313" key="3">
    <source>
        <dbReference type="Proteomes" id="UP000255168"/>
    </source>
</evidence>
<evidence type="ECO:0000313" key="4">
    <source>
        <dbReference type="Proteomes" id="UP000256710"/>
    </source>
</evidence>
<dbReference type="EMBL" id="LT984806">
    <property type="protein sequence ID" value="SPD46592.1"/>
    <property type="molecule type" value="Genomic_DNA"/>
</dbReference>
<proteinExistence type="predicted"/>
<reference evidence="3 4" key="1">
    <citation type="submission" date="2018-01" db="EMBL/GenBank/DDBJ databases">
        <authorList>
            <person name="Clerissi C."/>
        </authorList>
    </citation>
    <scope>NUCLEOTIDE SEQUENCE [LARGE SCALE GENOMIC DNA]</scope>
    <source>
        <strain evidence="1">Cupriavidus taiwanensis STM 6082</strain>
        <strain evidence="2">Cupriavidus taiwanensis STM 6160</strain>
    </source>
</reference>
<sequence>MRDEVAVQRTILWPEPRIGGALPRAGYQLGHRAGRNQFAVEKVAPRNLHVTCRAIHRMPHPFVSTLLLYSGYDLGAPGGRELYVSPTLFSSL</sequence>
<dbReference type="Proteomes" id="UP000256710">
    <property type="component" value="Unassembled WGS sequence"/>
</dbReference>
<keyword evidence="4" id="KW-1185">Reference proteome</keyword>
<dbReference type="Proteomes" id="UP000255168">
    <property type="component" value="Chromosome I"/>
</dbReference>
<protein>
    <submittedName>
        <fullName evidence="2">Uncharacterized protein</fullName>
    </submittedName>
</protein>
<name>A0A375H4H6_9BURK</name>
<dbReference type="EMBL" id="OFTC01000005">
    <property type="protein sequence ID" value="SOZ34766.1"/>
    <property type="molecule type" value="Genomic_DNA"/>
</dbReference>
<gene>
    <name evidence="1" type="ORF">CBM2605_A130005</name>
    <name evidence="2" type="ORF">CBM2607_11529</name>
</gene>
<evidence type="ECO:0000313" key="1">
    <source>
        <dbReference type="EMBL" id="SOZ34766.1"/>
    </source>
</evidence>
<evidence type="ECO:0000313" key="2">
    <source>
        <dbReference type="EMBL" id="SPD46592.1"/>
    </source>
</evidence>
<organism evidence="2 3">
    <name type="scientific">Cupriavidus neocaledonicus</name>
    <dbReference type="NCBI Taxonomy" id="1040979"/>
    <lineage>
        <taxon>Bacteria</taxon>
        <taxon>Pseudomonadati</taxon>
        <taxon>Pseudomonadota</taxon>
        <taxon>Betaproteobacteria</taxon>
        <taxon>Burkholderiales</taxon>
        <taxon>Burkholderiaceae</taxon>
        <taxon>Cupriavidus</taxon>
    </lineage>
</organism>
<dbReference type="AlphaFoldDB" id="A0A375H4H6"/>
<accession>A0A375H4H6</accession>